<dbReference type="PANTHER" id="PTHR42792">
    <property type="entry name" value="FLAGELLIN"/>
    <property type="match status" value="1"/>
</dbReference>
<gene>
    <name evidence="2" type="ORF">SAMN04488500_12513</name>
</gene>
<evidence type="ECO:0000259" key="1">
    <source>
        <dbReference type="Pfam" id="PF00669"/>
    </source>
</evidence>
<evidence type="ECO:0000313" key="2">
    <source>
        <dbReference type="EMBL" id="SMD09785.1"/>
    </source>
</evidence>
<dbReference type="GO" id="GO:0005576">
    <property type="term" value="C:extracellular region"/>
    <property type="evidence" value="ECO:0007669"/>
    <property type="project" value="UniProtKB-SubCell"/>
</dbReference>
<protein>
    <submittedName>
        <fullName evidence="2">Flagellar hook-associated protein 3 FlgL</fullName>
    </submittedName>
</protein>
<keyword evidence="3" id="KW-1185">Reference proteome</keyword>
<name>A0A1W2EJK7_9FIRM</name>
<keyword evidence="2" id="KW-0969">Cilium</keyword>
<dbReference type="STRING" id="112901.SAMN04488500_12513"/>
<evidence type="ECO:0000313" key="3">
    <source>
        <dbReference type="Proteomes" id="UP000192738"/>
    </source>
</evidence>
<dbReference type="OrthoDB" id="9758307at2"/>
<dbReference type="InterPro" id="IPR001029">
    <property type="entry name" value="Flagellin_N"/>
</dbReference>
<dbReference type="RefSeq" id="WP_084577922.1">
    <property type="nucleotide sequence ID" value="NZ_CP155572.1"/>
</dbReference>
<dbReference type="Proteomes" id="UP000192738">
    <property type="component" value="Unassembled WGS sequence"/>
</dbReference>
<dbReference type="InterPro" id="IPR001492">
    <property type="entry name" value="Flagellin"/>
</dbReference>
<dbReference type="GO" id="GO:0009288">
    <property type="term" value="C:bacterial-type flagellum"/>
    <property type="evidence" value="ECO:0007669"/>
    <property type="project" value="UniProtKB-SubCell"/>
</dbReference>
<dbReference type="Gene3D" id="1.20.1330.10">
    <property type="entry name" value="f41 fragment of flagellin, N-terminal domain"/>
    <property type="match status" value="2"/>
</dbReference>
<dbReference type="Pfam" id="PF00669">
    <property type="entry name" value="Flagellin_N"/>
    <property type="match status" value="1"/>
</dbReference>
<dbReference type="PANTHER" id="PTHR42792:SF1">
    <property type="entry name" value="FLAGELLAR HOOK-ASSOCIATED PROTEIN 3"/>
    <property type="match status" value="1"/>
</dbReference>
<dbReference type="AlphaFoldDB" id="A0A1W2EJK7"/>
<dbReference type="SUPFAM" id="SSF64518">
    <property type="entry name" value="Phase 1 flagellin"/>
    <property type="match status" value="1"/>
</dbReference>
<dbReference type="EMBL" id="FWXI01000025">
    <property type="protein sequence ID" value="SMD09785.1"/>
    <property type="molecule type" value="Genomic_DNA"/>
</dbReference>
<keyword evidence="2" id="KW-0282">Flagellum</keyword>
<accession>A0A1W2EJK7</accession>
<sequence>MFRVTNGMMAANTLRNIGAAASRLATANEAVASNMKIQLASDDSKVATRAVTYRSYVSQIKQYQDNADAADAWQTVTDDSLSAVSDYVSQLKEYATAASSDTKTAEDLQSIKTSVEALLKDVISVLNNDTSGSYIFGGYSTSEAPYEVVSTDIGDTVTFKGEYLSLGGVISAEVSDSDIQNFYAANASNVYDSLTDAADAALAANTKAQAALAADPTNVILIAKAASAQTTSDTLAAAVTTYGGSTNLTTAAAEAETDVDTLTTAITTYGGTTDLTTAAANALADYTTAQAAADADSTDTALAEAAAKAKITSDTLATAVTTYGGATTLTAAAAEADTTSKTLAAAVTNSDQDINYNINFGTEVTVNVEGQDVTGEGSDNLFNTIQKLLLALDGDTSYKTVTGTDSSGTAIVETVDLSITDLIDEFNTALGRVTASQASLGASMSSVTNVADRLDEAYEAYSSLLTDNENIDTAVATTELSSAEYTYEAALAVGAKVISKSLIDYIA</sequence>
<keyword evidence="2" id="KW-0966">Cell projection</keyword>
<proteinExistence type="predicted"/>
<feature type="domain" description="Flagellin N-terminal" evidence="1">
    <location>
        <begin position="6"/>
        <end position="140"/>
    </location>
</feature>
<reference evidence="2 3" key="1">
    <citation type="submission" date="2017-04" db="EMBL/GenBank/DDBJ databases">
        <authorList>
            <person name="Afonso C.L."/>
            <person name="Miller P.J."/>
            <person name="Scott M.A."/>
            <person name="Spackman E."/>
            <person name="Goraichik I."/>
            <person name="Dimitrov K.M."/>
            <person name="Suarez D.L."/>
            <person name="Swayne D.E."/>
        </authorList>
    </citation>
    <scope>NUCLEOTIDE SEQUENCE [LARGE SCALE GENOMIC DNA]</scope>
    <source>
        <strain evidence="2 3">DSM 5090</strain>
    </source>
</reference>
<dbReference type="GO" id="GO:0005198">
    <property type="term" value="F:structural molecule activity"/>
    <property type="evidence" value="ECO:0007669"/>
    <property type="project" value="UniProtKB-UniRule"/>
</dbReference>
<organism evidence="2 3">
    <name type="scientific">Sporomusa malonica</name>
    <dbReference type="NCBI Taxonomy" id="112901"/>
    <lineage>
        <taxon>Bacteria</taxon>
        <taxon>Bacillati</taxon>
        <taxon>Bacillota</taxon>
        <taxon>Negativicutes</taxon>
        <taxon>Selenomonadales</taxon>
        <taxon>Sporomusaceae</taxon>
        <taxon>Sporomusa</taxon>
    </lineage>
</organism>